<accession>A0A0A9BCH3</accession>
<dbReference type="AlphaFoldDB" id="A0A0A9BCH3"/>
<protein>
    <submittedName>
        <fullName evidence="1">Uncharacterized protein</fullName>
    </submittedName>
</protein>
<proteinExistence type="predicted"/>
<name>A0A0A9BCH3_ARUDO</name>
<reference evidence="1" key="1">
    <citation type="submission" date="2014-09" db="EMBL/GenBank/DDBJ databases">
        <authorList>
            <person name="Magalhaes I.L.F."/>
            <person name="Oliveira U."/>
            <person name="Santos F.R."/>
            <person name="Vidigal T.H.D.A."/>
            <person name="Brescovit A.D."/>
            <person name="Santos A.J."/>
        </authorList>
    </citation>
    <scope>NUCLEOTIDE SEQUENCE</scope>
    <source>
        <tissue evidence="1">Shoot tissue taken approximately 20 cm above the soil surface</tissue>
    </source>
</reference>
<dbReference type="EMBL" id="GBRH01240893">
    <property type="protein sequence ID" value="JAD57002.1"/>
    <property type="molecule type" value="Transcribed_RNA"/>
</dbReference>
<reference evidence="1" key="2">
    <citation type="journal article" date="2015" name="Data Brief">
        <title>Shoot transcriptome of the giant reed, Arundo donax.</title>
        <authorList>
            <person name="Barrero R.A."/>
            <person name="Guerrero F.D."/>
            <person name="Moolhuijzen P."/>
            <person name="Goolsby J.A."/>
            <person name="Tidwell J."/>
            <person name="Bellgard S.E."/>
            <person name="Bellgard M.I."/>
        </authorList>
    </citation>
    <scope>NUCLEOTIDE SEQUENCE</scope>
    <source>
        <tissue evidence="1">Shoot tissue taken approximately 20 cm above the soil surface</tissue>
    </source>
</reference>
<evidence type="ECO:0000313" key="1">
    <source>
        <dbReference type="EMBL" id="JAD57002.1"/>
    </source>
</evidence>
<organism evidence="1">
    <name type="scientific">Arundo donax</name>
    <name type="common">Giant reed</name>
    <name type="synonym">Donax arundinaceus</name>
    <dbReference type="NCBI Taxonomy" id="35708"/>
    <lineage>
        <taxon>Eukaryota</taxon>
        <taxon>Viridiplantae</taxon>
        <taxon>Streptophyta</taxon>
        <taxon>Embryophyta</taxon>
        <taxon>Tracheophyta</taxon>
        <taxon>Spermatophyta</taxon>
        <taxon>Magnoliopsida</taxon>
        <taxon>Liliopsida</taxon>
        <taxon>Poales</taxon>
        <taxon>Poaceae</taxon>
        <taxon>PACMAD clade</taxon>
        <taxon>Arundinoideae</taxon>
        <taxon>Arundineae</taxon>
        <taxon>Arundo</taxon>
    </lineage>
</organism>
<sequence>MVAQQSYELCMLKEFVRTYKHKSLFSLFFSVVYK</sequence>